<evidence type="ECO:0000313" key="13">
    <source>
        <dbReference type="Proteomes" id="UP000194131"/>
    </source>
</evidence>
<gene>
    <name evidence="9" type="primary">yjaU</name>
    <name evidence="1" type="ORF">B7492_06485</name>
    <name evidence="9" type="ORF">BACI71_30235</name>
    <name evidence="6" type="ORF">BACWE_33700</name>
    <name evidence="2" type="ORF">bcere0026_10240</name>
    <name evidence="4" type="ORF">BW900_04050</name>
    <name evidence="8" type="ORF">FC701_18265</name>
    <name evidence="7" type="ORF">I6G81_06465</name>
    <name evidence="3" type="ORF">III_04190</name>
    <name evidence="5" type="ORF">S3E15_00847</name>
</gene>
<reference evidence="9 16" key="8">
    <citation type="submission" date="2019-10" db="EMBL/GenBank/DDBJ databases">
        <authorList>
            <person name="Karimi E."/>
        </authorList>
    </citation>
    <scope>NUCLEOTIDE SEQUENCE [LARGE SCALE GENOMIC DNA]</scope>
    <source>
        <strain evidence="9">Bacillus sp. 71</strain>
    </source>
</reference>
<dbReference type="GO" id="GO:0016787">
    <property type="term" value="F:hydrolase activity"/>
    <property type="evidence" value="ECO:0007669"/>
    <property type="project" value="UniProtKB-KW"/>
</dbReference>
<reference evidence="4 11" key="5">
    <citation type="submission" date="2017-01" db="EMBL/GenBank/DDBJ databases">
        <title>Bacillus cereus isolates.</title>
        <authorList>
            <person name="Beno S.M."/>
        </authorList>
    </citation>
    <scope>NUCLEOTIDE SEQUENCE [LARGE SCALE GENOMIC DNA]</scope>
    <source>
        <strain evidence="4 11">FSL W7-1108</strain>
    </source>
</reference>
<protein>
    <submittedName>
        <fullName evidence="1">Alpha/beta hydrolase</fullName>
    </submittedName>
</protein>
<dbReference type="Proteomes" id="UP000194131">
    <property type="component" value="Unassembled WGS sequence"/>
</dbReference>
<dbReference type="EMBL" id="SZOD01000440">
    <property type="protein sequence ID" value="TKI83302.1"/>
    <property type="molecule type" value="Genomic_DNA"/>
</dbReference>
<evidence type="ECO:0000313" key="16">
    <source>
        <dbReference type="Proteomes" id="UP000437562"/>
    </source>
</evidence>
<accession>C2XQR6</accession>
<reference evidence="3 10" key="2">
    <citation type="submission" date="2012-04" db="EMBL/GenBank/DDBJ databases">
        <title>The Genome Sequence of Bacillus cereus VD078.</title>
        <authorList>
            <consortium name="The Broad Institute Genome Sequencing Platform"/>
            <consortium name="The Broad Institute Genome Sequencing Center for Infectious Disease"/>
            <person name="Feldgarden M."/>
            <person name="Van der Auwera G.A."/>
            <person name="Mahillon J."/>
            <person name="Duprez V."/>
            <person name="Timmery S."/>
            <person name="Mattelet C."/>
            <person name="Dierick K."/>
            <person name="Sun M."/>
            <person name="Yu Z."/>
            <person name="Zhu L."/>
            <person name="Hu X."/>
            <person name="Shank E.B."/>
            <person name="Swiecicka I."/>
            <person name="Hansen B.M."/>
            <person name="Andrup L."/>
            <person name="Young S.K."/>
            <person name="Zeng Q."/>
            <person name="Gargeya S."/>
            <person name="Fitzgerald M."/>
            <person name="Haas B."/>
            <person name="Abouelleil A."/>
            <person name="Alvarado L."/>
            <person name="Arachchi H.M."/>
            <person name="Berlin A."/>
            <person name="Chapman S.B."/>
            <person name="Goldberg J."/>
            <person name="Griggs A."/>
            <person name="Gujja S."/>
            <person name="Hansen M."/>
            <person name="Howarth C."/>
            <person name="Imamovic A."/>
            <person name="Larimer J."/>
            <person name="McCowen C."/>
            <person name="Montmayeur A."/>
            <person name="Murphy C."/>
            <person name="Neiman D."/>
            <person name="Pearson M."/>
            <person name="Priest M."/>
            <person name="Roberts A."/>
            <person name="Saif S."/>
            <person name="Shea T."/>
            <person name="Sisk P."/>
            <person name="Sykes S."/>
            <person name="Wortman J."/>
            <person name="Nusbaum C."/>
            <person name="Birren B."/>
        </authorList>
    </citation>
    <scope>NUCLEOTIDE SEQUENCE [LARGE SCALE GENOMIC DNA]</scope>
    <source>
        <strain evidence="3 10">VD078</strain>
    </source>
</reference>
<evidence type="ECO:0000313" key="12">
    <source>
        <dbReference type="Proteomes" id="UP000192932"/>
    </source>
</evidence>
<dbReference type="KEGG" id="bww:bwei_3830"/>
<evidence type="ECO:0000313" key="1">
    <source>
        <dbReference type="EMBL" id="ARJ20899.1"/>
    </source>
</evidence>
<proteinExistence type="predicted"/>
<reference evidence="2" key="1">
    <citation type="journal article" date="2012" name="Genome Res.">
        <title>Genomic characterization of the Bacillus cereus sensu lato species: Backdrop to the evolution of Bacillus anthracis.</title>
        <authorList>
            <person name="Zwick M.E."/>
            <person name="Joseph S.J."/>
            <person name="Didelot X."/>
            <person name="Chen P.E."/>
            <person name="Bishop-Lilly K.A."/>
            <person name="Stewart A.C."/>
            <person name="Willner K."/>
            <person name="Nolan N."/>
            <person name="Lentz S."/>
            <person name="Thomason M.K."/>
            <person name="Sozhamannan S."/>
            <person name="Mateczun A.J."/>
            <person name="Du L."/>
            <person name="Read T.D."/>
        </authorList>
    </citation>
    <scope>NUCLEOTIDE SEQUENCE [LARGE SCALE GENOMIC DNA]</scope>
    <source>
        <strain evidence="2">AH603</strain>
    </source>
</reference>
<accession>A0A653WNZ8</accession>
<evidence type="ECO:0000313" key="15">
    <source>
        <dbReference type="Proteomes" id="UP000305524"/>
    </source>
</evidence>
<evidence type="ECO:0000313" key="4">
    <source>
        <dbReference type="EMBL" id="OOR07690.1"/>
    </source>
</evidence>
<keyword evidence="17" id="KW-1185">Reference proteome</keyword>
<accession>J8IIL4</accession>
<reference evidence="5 13" key="4">
    <citation type="submission" date="2016-12" db="EMBL/GenBank/DDBJ databases">
        <title>Genome Sequences of Twelve Sporeforming Bacillus Species Isolated from Foods.</title>
        <authorList>
            <person name="De Jong A."/>
            <person name="Holsappel S."/>
            <person name="Kuipers O.P."/>
        </authorList>
    </citation>
    <scope>NUCLEOTIDE SEQUENCE [LARGE SCALE GENOMIC DNA]</scope>
    <source>
        <strain evidence="5 13">S3E15</strain>
    </source>
</reference>
<dbReference type="Gene3D" id="3.40.50.1820">
    <property type="entry name" value="alpha/beta hydrolase"/>
    <property type="match status" value="1"/>
</dbReference>
<accession>A0A0B5SAM0</accession>
<dbReference type="EMBL" id="CABWMC010000023">
    <property type="protein sequence ID" value="VXC20589.1"/>
    <property type="molecule type" value="Genomic_DNA"/>
</dbReference>
<evidence type="ECO:0000313" key="5">
    <source>
        <dbReference type="EMBL" id="OSX91656.1"/>
    </source>
</evidence>
<name>A0A084J4R5_BACMY</name>
<dbReference type="GeneID" id="66263788"/>
<dbReference type="Proteomes" id="UP000190696">
    <property type="component" value="Unassembled WGS sequence"/>
</dbReference>
<dbReference type="EMBL" id="CP065877">
    <property type="protein sequence ID" value="QQA17102.1"/>
    <property type="molecule type" value="Genomic_DNA"/>
</dbReference>
<sequence>MSITERFFYLEKEPCVIYLPEKPNGFSVMLLGDYNYFIENGTSLWTQHAGRAYFLQGLIEKGYTVFSSNLYGRHWGNDRAVRLAKRLYDVVLRKETLNAKMHIMADGMGALVALEMMNKYPECIRSVVMLNPCLDLPEYVDFEKEHKFFYKRLVKELSLAYDSKEEELESKINKKSFALLPSCVPVKVFVSTQEKRGRKQLLRKYEKMRQFNQCDTSVLFHLQDVKYKMVRQTTDFFKKYEEEL</sequence>
<dbReference type="Proteomes" id="UP000236165">
    <property type="component" value="Unassembled WGS sequence"/>
</dbReference>
<evidence type="ECO:0000313" key="10">
    <source>
        <dbReference type="Proteomes" id="UP000006976"/>
    </source>
</evidence>
<accession>A0A084J4R5</accession>
<organism evidence="2">
    <name type="scientific">Bacillus mycoides</name>
    <dbReference type="NCBI Taxonomy" id="1405"/>
    <lineage>
        <taxon>Bacteria</taxon>
        <taxon>Bacillati</taxon>
        <taxon>Bacillota</taxon>
        <taxon>Bacilli</taxon>
        <taxon>Bacillales</taxon>
        <taxon>Bacillaceae</taxon>
        <taxon>Bacillus</taxon>
        <taxon>Bacillus cereus group</taxon>
    </lineage>
</organism>
<reference evidence="6 14" key="3">
    <citation type="submission" date="2016-10" db="EMBL/GenBank/DDBJ databases">
        <title>Genome Sequence of Bacillus weihenstephanensis GM6LP.</title>
        <authorList>
            <person name="Poehlein A."/>
            <person name="Wemheuer F."/>
            <person name="Hollensteiner J."/>
            <person name="Wemheuer B."/>
        </authorList>
    </citation>
    <scope>NUCLEOTIDE SEQUENCE [LARGE SCALE GENOMIC DNA]</scope>
    <source>
        <strain evidence="6 14">GM6LP</strain>
    </source>
</reference>
<evidence type="ECO:0000313" key="7">
    <source>
        <dbReference type="EMBL" id="QQA17102.1"/>
    </source>
</evidence>
<evidence type="ECO:0000313" key="9">
    <source>
        <dbReference type="EMBL" id="VXC20589.1"/>
    </source>
</evidence>
<dbReference type="Proteomes" id="UP000305524">
    <property type="component" value="Unassembled WGS sequence"/>
</dbReference>
<dbReference type="Proteomes" id="UP000596196">
    <property type="component" value="Chromosome"/>
</dbReference>
<reference evidence="7 17" key="9">
    <citation type="submission" date="2020-12" db="EMBL/GenBank/DDBJ databases">
        <title>FDA dAtabase for Regulatory Grade micrObial Sequences (FDA-ARGOS): Supporting development and validation of Infectious Disease Dx tests.</title>
        <authorList>
            <person name="Nelson B."/>
            <person name="Plummer A."/>
            <person name="Tallon L."/>
            <person name="Sadzewicz L."/>
            <person name="Zhao X."/>
            <person name="Boylan J."/>
            <person name="Ott S."/>
            <person name="Bowen H."/>
            <person name="Vavikolanu K."/>
            <person name="Mehta A."/>
            <person name="Aluvathingal J."/>
            <person name="Nadendla S."/>
            <person name="Myers T."/>
            <person name="Yan Y."/>
            <person name="Sichtig H."/>
        </authorList>
    </citation>
    <scope>NUCLEOTIDE SEQUENCE [LARGE SCALE GENOMIC DNA]</scope>
    <source>
        <strain evidence="7 17">FDAARGOS_924</strain>
    </source>
</reference>
<dbReference type="SUPFAM" id="SSF53474">
    <property type="entry name" value="alpha/beta-Hydrolases"/>
    <property type="match status" value="1"/>
</dbReference>
<dbReference type="Proteomes" id="UP000001753">
    <property type="component" value="Chromosome"/>
</dbReference>
<dbReference type="Proteomes" id="UP000006976">
    <property type="component" value="Unassembled WGS sequence"/>
</dbReference>
<keyword evidence="1" id="KW-0378">Hydrolase</keyword>
<reference evidence="8 15" key="7">
    <citation type="journal article" date="2019" name="Environ. Microbiol.">
        <title>An active ?-lactamase is a part of an orchestrated cell wall stress resistance network of Bacillus subtilis and related rhizosphere species.</title>
        <authorList>
            <person name="Bucher T."/>
            <person name="Keren-Paz A."/>
            <person name="Hausser J."/>
            <person name="Olender T."/>
            <person name="Cytryn E."/>
            <person name="Kolodkin-Gal I."/>
        </authorList>
    </citation>
    <scope>NUCLEOTIDE SEQUENCE [LARGE SCALE GENOMIC DNA]</scope>
    <source>
        <strain evidence="8 15">I186</strain>
    </source>
</reference>
<evidence type="ECO:0000313" key="11">
    <source>
        <dbReference type="Proteomes" id="UP000190696"/>
    </source>
</evidence>
<dbReference type="RefSeq" id="WP_002030268.1">
    <property type="nucleotide sequence ID" value="NZ_CM000737.1"/>
</dbReference>
<dbReference type="InterPro" id="IPR029058">
    <property type="entry name" value="AB_hydrolase_fold"/>
</dbReference>
<dbReference type="EMBL" id="MKZQ01000035">
    <property type="protein sequence ID" value="PJN70329.1"/>
    <property type="molecule type" value="Genomic_DNA"/>
</dbReference>
<dbReference type="HOGENOM" id="CLU_099340_0_0_9"/>
<evidence type="ECO:0000313" key="14">
    <source>
        <dbReference type="Proteomes" id="UP000236165"/>
    </source>
</evidence>
<dbReference type="EMBL" id="AHEV01000023">
    <property type="protein sequence ID" value="EJR37321.1"/>
    <property type="molecule type" value="Genomic_DNA"/>
</dbReference>
<evidence type="ECO:0000313" key="3">
    <source>
        <dbReference type="EMBL" id="EJR37321.1"/>
    </source>
</evidence>
<evidence type="ECO:0000313" key="6">
    <source>
        <dbReference type="EMBL" id="PJN70329.1"/>
    </source>
</evidence>
<dbReference type="Proteomes" id="UP000437562">
    <property type="component" value="Unassembled WGS sequence"/>
</dbReference>
<reference evidence="1 12" key="6">
    <citation type="submission" date="2017-04" db="EMBL/GenBank/DDBJ databases">
        <title>The Characteristic of a Fine Plant Growth-Promoting Rhizobacteria Bacillus mycoides Gnyt1 and its Whole Genome Sequencing Analysis.</title>
        <authorList>
            <person name="Li J.H."/>
            <person name="Yao T."/>
        </authorList>
    </citation>
    <scope>NUCLEOTIDE SEQUENCE [LARGE SCALE GENOMIC DNA]</scope>
    <source>
        <strain evidence="1 12">Gnyt1</strain>
    </source>
</reference>
<dbReference type="EMBL" id="MRWU01000010">
    <property type="protein sequence ID" value="OSX91656.1"/>
    <property type="molecule type" value="Genomic_DNA"/>
</dbReference>
<dbReference type="EMBL" id="MUAI01000002">
    <property type="protein sequence ID" value="OOR07690.1"/>
    <property type="molecule type" value="Genomic_DNA"/>
</dbReference>
<evidence type="ECO:0000313" key="8">
    <source>
        <dbReference type="EMBL" id="TKI83302.1"/>
    </source>
</evidence>
<dbReference type="AlphaFoldDB" id="A0A084J4R5"/>
<evidence type="ECO:0000313" key="17">
    <source>
        <dbReference type="Proteomes" id="UP000596196"/>
    </source>
</evidence>
<dbReference type="OMA" id="YGRHWGS"/>
<dbReference type="KEGG" id="bmyo:BG05_4724"/>
<evidence type="ECO:0000313" key="2">
    <source>
        <dbReference type="EMBL" id="EEL72008.1"/>
    </source>
</evidence>
<dbReference type="EMBL" id="CP020743">
    <property type="protein sequence ID" value="ARJ20899.1"/>
    <property type="molecule type" value="Genomic_DNA"/>
</dbReference>
<dbReference type="EMBL" id="ACMP01000042">
    <property type="protein sequence ID" value="EEL72008.1"/>
    <property type="molecule type" value="Genomic_DNA"/>
</dbReference>
<dbReference type="Proteomes" id="UP000192932">
    <property type="component" value="Chromosome"/>
</dbReference>